<dbReference type="Gene3D" id="3.40.50.1820">
    <property type="entry name" value="alpha/beta hydrolase"/>
    <property type="match status" value="1"/>
</dbReference>
<dbReference type="Proteomes" id="UP000287651">
    <property type="component" value="Unassembled WGS sequence"/>
</dbReference>
<proteinExistence type="predicted"/>
<protein>
    <submittedName>
        <fullName evidence="1">Uncharacterized protein</fullName>
    </submittedName>
</protein>
<comment type="caution">
    <text evidence="1">The sequence shown here is derived from an EMBL/GenBank/DDBJ whole genome shotgun (WGS) entry which is preliminary data.</text>
</comment>
<reference evidence="1 2" key="1">
    <citation type="journal article" date="2014" name="Agronomy (Basel)">
        <title>A Draft Genome Sequence for Ensete ventricosum, the Drought-Tolerant Tree Against Hunger.</title>
        <authorList>
            <person name="Harrison J."/>
            <person name="Moore K.A."/>
            <person name="Paszkiewicz K."/>
            <person name="Jones T."/>
            <person name="Grant M."/>
            <person name="Ambacheew D."/>
            <person name="Muzemil S."/>
            <person name="Studholme D.J."/>
        </authorList>
    </citation>
    <scope>NUCLEOTIDE SEQUENCE [LARGE SCALE GENOMIC DNA]</scope>
</reference>
<accession>A0A444D4Z9</accession>
<sequence>MPFDHATRPRTISHGDANLQGLFGINNVHILEPLCFFASPKRNILTADRRKLLEEHLEQPLPKADLPLHSGYVLSYFWANNDTVREALGVREVCVRSRGSSIRTRLNSKGFHGDGKQGTKQFWVRCNYGINYTNDVPSSLKYHLSLTSRGYRALAYR</sequence>
<evidence type="ECO:0000313" key="1">
    <source>
        <dbReference type="EMBL" id="RRT47091.1"/>
    </source>
</evidence>
<gene>
    <name evidence="1" type="ORF">B296_00043042</name>
</gene>
<dbReference type="EMBL" id="AMZH03014766">
    <property type="protein sequence ID" value="RRT47091.1"/>
    <property type="molecule type" value="Genomic_DNA"/>
</dbReference>
<dbReference type="InterPro" id="IPR029058">
    <property type="entry name" value="AB_hydrolase_fold"/>
</dbReference>
<dbReference type="AlphaFoldDB" id="A0A444D4Z9"/>
<organism evidence="1 2">
    <name type="scientific">Ensete ventricosum</name>
    <name type="common">Abyssinian banana</name>
    <name type="synonym">Musa ensete</name>
    <dbReference type="NCBI Taxonomy" id="4639"/>
    <lineage>
        <taxon>Eukaryota</taxon>
        <taxon>Viridiplantae</taxon>
        <taxon>Streptophyta</taxon>
        <taxon>Embryophyta</taxon>
        <taxon>Tracheophyta</taxon>
        <taxon>Spermatophyta</taxon>
        <taxon>Magnoliopsida</taxon>
        <taxon>Liliopsida</taxon>
        <taxon>Zingiberales</taxon>
        <taxon>Musaceae</taxon>
        <taxon>Ensete</taxon>
    </lineage>
</organism>
<evidence type="ECO:0000313" key="2">
    <source>
        <dbReference type="Proteomes" id="UP000287651"/>
    </source>
</evidence>
<name>A0A444D4Z9_ENSVE</name>